<keyword evidence="1" id="KW-0732">Signal</keyword>
<organism evidence="3 4">
    <name type="scientific">Chloropicon roscoffensis</name>
    <dbReference type="NCBI Taxonomy" id="1461544"/>
    <lineage>
        <taxon>Eukaryota</taxon>
        <taxon>Viridiplantae</taxon>
        <taxon>Chlorophyta</taxon>
        <taxon>Chloropicophyceae</taxon>
        <taxon>Chloropicales</taxon>
        <taxon>Chloropicaceae</taxon>
        <taxon>Chloropicon</taxon>
    </lineage>
</organism>
<accession>A0AAX4P839</accession>
<name>A0AAX4P839_9CHLO</name>
<dbReference type="EMBL" id="CP151505">
    <property type="protein sequence ID" value="WZN61939.1"/>
    <property type="molecule type" value="Genomic_DNA"/>
</dbReference>
<gene>
    <name evidence="2" type="ORF">HKI87_05g34720</name>
    <name evidence="3" type="ORF">HKI87_05g34750</name>
</gene>
<dbReference type="AlphaFoldDB" id="A0AAX4P839"/>
<evidence type="ECO:0000313" key="3">
    <source>
        <dbReference type="EMBL" id="WZN61939.1"/>
    </source>
</evidence>
<protein>
    <submittedName>
        <fullName evidence="3">Uncharacterized protein</fullName>
    </submittedName>
</protein>
<sequence length="165" mass="18304">MKTTSYGKTKQRLFVGLLLGLLLLSTQAQALSIEQPPICCTGKHARCNSCKEGLSEEEYCKKSLPRVPPGCNREGCCKTFSARCRACNRGVSKEVFCKQLPKAPGCERNFHDCKKDPSASGCKWIKDKCCRKFTAKCFACAQGKSEEEICKKREKFGLPGCEKFG</sequence>
<evidence type="ECO:0000313" key="4">
    <source>
        <dbReference type="Proteomes" id="UP001472866"/>
    </source>
</evidence>
<dbReference type="EMBL" id="CP151505">
    <property type="protein sequence ID" value="WZN61936.1"/>
    <property type="molecule type" value="Genomic_DNA"/>
</dbReference>
<feature type="chain" id="PRO_5044718588" evidence="1">
    <location>
        <begin position="31"/>
        <end position="165"/>
    </location>
</feature>
<dbReference type="Proteomes" id="UP001472866">
    <property type="component" value="Chromosome 05"/>
</dbReference>
<evidence type="ECO:0000256" key="1">
    <source>
        <dbReference type="SAM" id="SignalP"/>
    </source>
</evidence>
<keyword evidence="4" id="KW-1185">Reference proteome</keyword>
<feature type="signal peptide" evidence="1">
    <location>
        <begin position="1"/>
        <end position="30"/>
    </location>
</feature>
<evidence type="ECO:0000313" key="2">
    <source>
        <dbReference type="EMBL" id="WZN61936.1"/>
    </source>
</evidence>
<proteinExistence type="predicted"/>
<reference evidence="3 4" key="1">
    <citation type="submission" date="2024-03" db="EMBL/GenBank/DDBJ databases">
        <title>Complete genome sequence of the green alga Chloropicon roscoffensis RCC1871.</title>
        <authorList>
            <person name="Lemieux C."/>
            <person name="Pombert J.-F."/>
            <person name="Otis C."/>
            <person name="Turmel M."/>
        </authorList>
    </citation>
    <scope>NUCLEOTIDE SEQUENCE [LARGE SCALE GENOMIC DNA]</scope>
    <source>
        <strain evidence="3 4">RCC1871</strain>
    </source>
</reference>